<evidence type="ECO:0000256" key="4">
    <source>
        <dbReference type="ARBA" id="ARBA00022475"/>
    </source>
</evidence>
<dbReference type="InterPro" id="IPR006683">
    <property type="entry name" value="Thioestr_dom"/>
</dbReference>
<evidence type="ECO:0000256" key="12">
    <source>
        <dbReference type="ARBA" id="ARBA00023273"/>
    </source>
</evidence>
<comment type="catalytic activity">
    <reaction evidence="19">
        <text>octanoyl-CoA + H2O = octanoate + CoA + H(+)</text>
        <dbReference type="Rhea" id="RHEA:30143"/>
        <dbReference type="ChEBI" id="CHEBI:15377"/>
        <dbReference type="ChEBI" id="CHEBI:15378"/>
        <dbReference type="ChEBI" id="CHEBI:25646"/>
        <dbReference type="ChEBI" id="CHEBI:57287"/>
        <dbReference type="ChEBI" id="CHEBI:57386"/>
    </reaction>
    <physiologicalReaction direction="left-to-right" evidence="19">
        <dbReference type="Rhea" id="RHEA:30144"/>
    </physiologicalReaction>
</comment>
<evidence type="ECO:0000256" key="15">
    <source>
        <dbReference type="ARBA" id="ARBA00038456"/>
    </source>
</evidence>
<comment type="catalytic activity">
    <reaction evidence="14">
        <text>(9Z)-octadecenoyl-CoA + H2O = (9Z)-octadecenoate + CoA + H(+)</text>
        <dbReference type="Rhea" id="RHEA:40139"/>
        <dbReference type="ChEBI" id="CHEBI:15377"/>
        <dbReference type="ChEBI" id="CHEBI:15378"/>
        <dbReference type="ChEBI" id="CHEBI:30823"/>
        <dbReference type="ChEBI" id="CHEBI:57287"/>
        <dbReference type="ChEBI" id="CHEBI:57387"/>
    </reaction>
    <physiologicalReaction direction="left-to-right" evidence="14">
        <dbReference type="Rhea" id="RHEA:40140"/>
    </physiologicalReaction>
</comment>
<keyword evidence="7" id="KW-0378">Hydrolase</keyword>
<dbReference type="InterPro" id="IPR052365">
    <property type="entry name" value="THEM4/THEM5_acyl-CoA_thioest"/>
</dbReference>
<keyword evidence="8" id="KW-0276">Fatty acid metabolism</keyword>
<evidence type="ECO:0000256" key="13">
    <source>
        <dbReference type="ARBA" id="ARBA00035852"/>
    </source>
</evidence>
<evidence type="ECO:0000256" key="3">
    <source>
        <dbReference type="ARBA" id="ARBA00004632"/>
    </source>
</evidence>
<comment type="subcellular location">
    <subcellularLocation>
        <location evidence="3">Cell projection</location>
        <location evidence="3">Ruffle membrane</location>
    </subcellularLocation>
    <subcellularLocation>
        <location evidence="2">Cytoplasm</location>
    </subcellularLocation>
    <subcellularLocation>
        <location evidence="1">Membrane</location>
        <topology evidence="1">Peripheral membrane protein</topology>
    </subcellularLocation>
</comment>
<protein>
    <recommendedName>
        <fullName evidence="17">Acyl-coenzyme A thioesterase THEM4</fullName>
        <ecNumber evidence="16">3.1.2.2</ecNumber>
    </recommendedName>
    <alternativeName>
        <fullName evidence="18">Thioesterase superfamily member 4</fullName>
    </alternativeName>
</protein>
<evidence type="ECO:0000256" key="9">
    <source>
        <dbReference type="ARBA" id="ARBA00022946"/>
    </source>
</evidence>
<keyword evidence="12" id="KW-0966">Cell projection</keyword>
<dbReference type="EMBL" id="BAAAJK010000008">
    <property type="protein sequence ID" value="GAA1388647.1"/>
    <property type="molecule type" value="Genomic_DNA"/>
</dbReference>
<keyword evidence="9" id="KW-0809">Transit peptide</keyword>
<evidence type="ECO:0000256" key="10">
    <source>
        <dbReference type="ARBA" id="ARBA00023098"/>
    </source>
</evidence>
<gene>
    <name evidence="25" type="ORF">GCM10009613_26320</name>
</gene>
<organism evidence="25 26">
    <name type="scientific">Pseudonocardia kongjuensis</name>
    <dbReference type="NCBI Taxonomy" id="102227"/>
    <lineage>
        <taxon>Bacteria</taxon>
        <taxon>Bacillati</taxon>
        <taxon>Actinomycetota</taxon>
        <taxon>Actinomycetes</taxon>
        <taxon>Pseudonocardiales</taxon>
        <taxon>Pseudonocardiaceae</taxon>
        <taxon>Pseudonocardia</taxon>
    </lineage>
</organism>
<evidence type="ECO:0000256" key="2">
    <source>
        <dbReference type="ARBA" id="ARBA00004496"/>
    </source>
</evidence>
<comment type="catalytic activity">
    <reaction evidence="22">
        <text>dodecanoyl-CoA + H2O = dodecanoate + CoA + H(+)</text>
        <dbReference type="Rhea" id="RHEA:30135"/>
        <dbReference type="ChEBI" id="CHEBI:15377"/>
        <dbReference type="ChEBI" id="CHEBI:15378"/>
        <dbReference type="ChEBI" id="CHEBI:18262"/>
        <dbReference type="ChEBI" id="CHEBI:57287"/>
        <dbReference type="ChEBI" id="CHEBI:57375"/>
    </reaction>
    <physiologicalReaction direction="left-to-right" evidence="22">
        <dbReference type="Rhea" id="RHEA:30136"/>
    </physiologicalReaction>
</comment>
<evidence type="ECO:0000256" key="23">
    <source>
        <dbReference type="ARBA" id="ARBA00048180"/>
    </source>
</evidence>
<evidence type="ECO:0000313" key="25">
    <source>
        <dbReference type="EMBL" id="GAA1388647.1"/>
    </source>
</evidence>
<evidence type="ECO:0000256" key="19">
    <source>
        <dbReference type="ARBA" id="ARBA00047588"/>
    </source>
</evidence>
<dbReference type="Gene3D" id="3.10.129.10">
    <property type="entry name" value="Hotdog Thioesterase"/>
    <property type="match status" value="1"/>
</dbReference>
<dbReference type="PANTHER" id="PTHR12418">
    <property type="entry name" value="ACYL-COENZYME A THIOESTERASE THEM4"/>
    <property type="match status" value="1"/>
</dbReference>
<evidence type="ECO:0000256" key="16">
    <source>
        <dbReference type="ARBA" id="ARBA00038848"/>
    </source>
</evidence>
<dbReference type="InterPro" id="IPR029069">
    <property type="entry name" value="HotDog_dom_sf"/>
</dbReference>
<dbReference type="CDD" id="cd03443">
    <property type="entry name" value="PaaI_thioesterase"/>
    <property type="match status" value="1"/>
</dbReference>
<dbReference type="SUPFAM" id="SSF54637">
    <property type="entry name" value="Thioesterase/thiol ester dehydrase-isomerase"/>
    <property type="match status" value="1"/>
</dbReference>
<dbReference type="PANTHER" id="PTHR12418:SF19">
    <property type="entry name" value="ACYL-COENZYME A THIOESTERASE THEM4"/>
    <property type="match status" value="1"/>
</dbReference>
<keyword evidence="6" id="KW-0053">Apoptosis</keyword>
<comment type="catalytic activity">
    <reaction evidence="21">
        <text>decanoyl-CoA + H2O = decanoate + CoA + H(+)</text>
        <dbReference type="Rhea" id="RHEA:40059"/>
        <dbReference type="ChEBI" id="CHEBI:15377"/>
        <dbReference type="ChEBI" id="CHEBI:15378"/>
        <dbReference type="ChEBI" id="CHEBI:27689"/>
        <dbReference type="ChEBI" id="CHEBI:57287"/>
        <dbReference type="ChEBI" id="CHEBI:61430"/>
    </reaction>
    <physiologicalReaction direction="left-to-right" evidence="21">
        <dbReference type="Rhea" id="RHEA:40060"/>
    </physiologicalReaction>
</comment>
<sequence>MTVDGDPTVLLPPHSDGCMGCGPGNRAGLQMQVHRHGDEVFTDIVFDTRQAGAPGLVHGGAVAAACDDLFGFVLYVVETPAVTRSLQVDYRAPVPLGVPHRITARQERRDGRKLYLVAEGVAPDGTVRFTAEALFLAVTRAHFERFGTFEDHPGLERMRWADKSADDDREESQA</sequence>
<feature type="domain" description="Thioesterase" evidence="24">
    <location>
        <begin position="55"/>
        <end position="126"/>
    </location>
</feature>
<comment type="similarity">
    <text evidence="15">Belongs to the THEM4/THEM5 thioesterase family.</text>
</comment>
<evidence type="ECO:0000256" key="11">
    <source>
        <dbReference type="ARBA" id="ARBA00023136"/>
    </source>
</evidence>
<evidence type="ECO:0000256" key="20">
    <source>
        <dbReference type="ARBA" id="ARBA00047734"/>
    </source>
</evidence>
<evidence type="ECO:0000256" key="22">
    <source>
        <dbReference type="ARBA" id="ARBA00048074"/>
    </source>
</evidence>
<evidence type="ECO:0000256" key="7">
    <source>
        <dbReference type="ARBA" id="ARBA00022801"/>
    </source>
</evidence>
<name>A0ABP4IKF1_9PSEU</name>
<keyword evidence="11" id="KW-0472">Membrane</keyword>
<proteinExistence type="inferred from homology"/>
<evidence type="ECO:0000259" key="24">
    <source>
        <dbReference type="Pfam" id="PF03061"/>
    </source>
</evidence>
<dbReference type="Pfam" id="PF03061">
    <property type="entry name" value="4HBT"/>
    <property type="match status" value="1"/>
</dbReference>
<evidence type="ECO:0000256" key="14">
    <source>
        <dbReference type="ARBA" id="ARBA00037002"/>
    </source>
</evidence>
<evidence type="ECO:0000256" key="6">
    <source>
        <dbReference type="ARBA" id="ARBA00022703"/>
    </source>
</evidence>
<keyword evidence="4" id="KW-1003">Cell membrane</keyword>
<keyword evidence="26" id="KW-1185">Reference proteome</keyword>
<evidence type="ECO:0000256" key="17">
    <source>
        <dbReference type="ARBA" id="ARBA00040123"/>
    </source>
</evidence>
<comment type="catalytic activity">
    <reaction evidence="13">
        <text>(5Z,8Z,11Z,14Z)-eicosatetraenoyl-CoA + H2O = (5Z,8Z,11Z,14Z)-eicosatetraenoate + CoA + H(+)</text>
        <dbReference type="Rhea" id="RHEA:40151"/>
        <dbReference type="ChEBI" id="CHEBI:15377"/>
        <dbReference type="ChEBI" id="CHEBI:15378"/>
        <dbReference type="ChEBI" id="CHEBI:32395"/>
        <dbReference type="ChEBI" id="CHEBI:57287"/>
        <dbReference type="ChEBI" id="CHEBI:57368"/>
    </reaction>
    <physiologicalReaction direction="left-to-right" evidence="13">
        <dbReference type="Rhea" id="RHEA:40152"/>
    </physiologicalReaction>
</comment>
<dbReference type="Proteomes" id="UP001501414">
    <property type="component" value="Unassembled WGS sequence"/>
</dbReference>
<keyword evidence="5" id="KW-0963">Cytoplasm</keyword>
<accession>A0ABP4IKF1</accession>
<evidence type="ECO:0000256" key="18">
    <source>
        <dbReference type="ARBA" id="ARBA00043210"/>
    </source>
</evidence>
<evidence type="ECO:0000256" key="1">
    <source>
        <dbReference type="ARBA" id="ARBA00004170"/>
    </source>
</evidence>
<evidence type="ECO:0000256" key="8">
    <source>
        <dbReference type="ARBA" id="ARBA00022832"/>
    </source>
</evidence>
<comment type="caution">
    <text evidence="25">The sequence shown here is derived from an EMBL/GenBank/DDBJ whole genome shotgun (WGS) entry which is preliminary data.</text>
</comment>
<evidence type="ECO:0000256" key="5">
    <source>
        <dbReference type="ARBA" id="ARBA00022490"/>
    </source>
</evidence>
<reference evidence="26" key="1">
    <citation type="journal article" date="2019" name="Int. J. Syst. Evol. Microbiol.">
        <title>The Global Catalogue of Microorganisms (GCM) 10K type strain sequencing project: providing services to taxonomists for standard genome sequencing and annotation.</title>
        <authorList>
            <consortium name="The Broad Institute Genomics Platform"/>
            <consortium name="The Broad Institute Genome Sequencing Center for Infectious Disease"/>
            <person name="Wu L."/>
            <person name="Ma J."/>
        </authorList>
    </citation>
    <scope>NUCLEOTIDE SEQUENCE [LARGE SCALE GENOMIC DNA]</scope>
    <source>
        <strain evidence="26">JCM 11896</strain>
    </source>
</reference>
<evidence type="ECO:0000256" key="21">
    <source>
        <dbReference type="ARBA" id="ARBA00047969"/>
    </source>
</evidence>
<dbReference type="EC" id="3.1.2.2" evidence="16"/>
<comment type="catalytic activity">
    <reaction evidence="23">
        <text>tetradecanoyl-CoA + H2O = tetradecanoate + CoA + H(+)</text>
        <dbReference type="Rhea" id="RHEA:40119"/>
        <dbReference type="ChEBI" id="CHEBI:15377"/>
        <dbReference type="ChEBI" id="CHEBI:15378"/>
        <dbReference type="ChEBI" id="CHEBI:30807"/>
        <dbReference type="ChEBI" id="CHEBI:57287"/>
        <dbReference type="ChEBI" id="CHEBI:57385"/>
    </reaction>
    <physiologicalReaction direction="left-to-right" evidence="23">
        <dbReference type="Rhea" id="RHEA:40120"/>
    </physiologicalReaction>
</comment>
<evidence type="ECO:0000313" key="26">
    <source>
        <dbReference type="Proteomes" id="UP001501414"/>
    </source>
</evidence>
<keyword evidence="10" id="KW-0443">Lipid metabolism</keyword>
<comment type="catalytic activity">
    <reaction evidence="20">
        <text>hexadecanoyl-CoA + H2O = hexadecanoate + CoA + H(+)</text>
        <dbReference type="Rhea" id="RHEA:16645"/>
        <dbReference type="ChEBI" id="CHEBI:7896"/>
        <dbReference type="ChEBI" id="CHEBI:15377"/>
        <dbReference type="ChEBI" id="CHEBI:15378"/>
        <dbReference type="ChEBI" id="CHEBI:57287"/>
        <dbReference type="ChEBI" id="CHEBI:57379"/>
        <dbReference type="EC" id="3.1.2.2"/>
    </reaction>
    <physiologicalReaction direction="left-to-right" evidence="20">
        <dbReference type="Rhea" id="RHEA:16646"/>
    </physiologicalReaction>
</comment>